<dbReference type="AlphaFoldDB" id="F6FH95"/>
<protein>
    <submittedName>
        <fullName evidence="1">Uncharacterized protein</fullName>
    </submittedName>
</protein>
<reference key="2">
    <citation type="submission" date="2011-05" db="EMBL/GenBank/DDBJ databases">
        <title>The Genome of Mycoplasma haemofelis Strain Ohio2, a pathogenic hemoplasma of the cat.</title>
        <authorList>
            <person name="Santos A.P."/>
            <person name="Guimaraes A.M.S."/>
            <person name="SanMiguel P.J."/>
            <person name="Martin S.W."/>
            <person name="Messick J.B."/>
        </authorList>
    </citation>
    <scope>NUCLEOTIDE SEQUENCE</scope>
    <source>
        <strain>Ohio2</strain>
    </source>
</reference>
<dbReference type="HOGENOM" id="CLU_098620_0_0_14"/>
<reference evidence="1 2" key="1">
    <citation type="journal article" date="2011" name="J. Bacteriol.">
        <title>Complete genome sequences of two hemotropic Mycoplasmas, Mycoplasma haemofelis strain Ohio2 and Mycoplasma suis strain Illinois.</title>
        <authorList>
            <person name="Messick J.B."/>
            <person name="Santos A.P."/>
            <person name="Guimaraes A.M."/>
        </authorList>
    </citation>
    <scope>NUCLEOTIDE SEQUENCE [LARGE SCALE GENOMIC DNA]</scope>
    <source>
        <strain evidence="1 2">Ohio2</strain>
    </source>
</reference>
<accession>F6FH95</accession>
<sequence>MNTLVRNAALGFSASTAVSAGATKLVLPRERESKSISKWIGDRFPEKRLLIRGWGKKQDGSPEEWKVAWKNYLNAYSGAESNPFSLTLTDSSGNAPSEFIDACKKRFSVQVSDIEDERLVHVLEYCTRSTSVEDLILSTSKRLLSSTSKRLLSSSNSSGWNELWNAYKKDNADKESGKDEWGIFTAKGGGSNDSNSLKTKCDSEKLVKTGSKTHRSFINVFKYCSK</sequence>
<dbReference type="Proteomes" id="UP000007952">
    <property type="component" value="Chromosome"/>
</dbReference>
<evidence type="ECO:0000313" key="2">
    <source>
        <dbReference type="Proteomes" id="UP000007952"/>
    </source>
</evidence>
<proteinExistence type="predicted"/>
<dbReference type="EMBL" id="CP002808">
    <property type="protein sequence ID" value="AEG72700.1"/>
    <property type="molecule type" value="Genomic_DNA"/>
</dbReference>
<organism evidence="1 2">
    <name type="scientific">Mycoplasma haemofelis (strain Ohio2)</name>
    <dbReference type="NCBI Taxonomy" id="859194"/>
    <lineage>
        <taxon>Bacteria</taxon>
        <taxon>Bacillati</taxon>
        <taxon>Mycoplasmatota</taxon>
        <taxon>Mollicutes</taxon>
        <taxon>Mycoplasmataceae</taxon>
        <taxon>Mycoplasma</taxon>
    </lineage>
</organism>
<dbReference type="KEGG" id="mhf:MHF_0424"/>
<name>F6FH95_MYCHI</name>
<evidence type="ECO:0000313" key="1">
    <source>
        <dbReference type="EMBL" id="AEG72700.1"/>
    </source>
</evidence>
<dbReference type="BioCyc" id="MHAE859194:G1GR7-416-MONOMER"/>
<gene>
    <name evidence="1" type="ordered locus">MHF_0424</name>
</gene>